<dbReference type="PANTHER" id="PTHR31636">
    <property type="entry name" value="OSJNBA0084A10.13 PROTEIN-RELATED"/>
    <property type="match status" value="1"/>
</dbReference>
<evidence type="ECO:0000313" key="4">
    <source>
        <dbReference type="EMBL" id="PIN26307.1"/>
    </source>
</evidence>
<evidence type="ECO:0000256" key="3">
    <source>
        <dbReference type="PROSITE-ProRule" id="PRU01191"/>
    </source>
</evidence>
<reference evidence="5" key="1">
    <citation type="journal article" date="2018" name="Gigascience">
        <title>Genome assembly of the Pink Ipe (Handroanthus impetiginosus, Bignoniaceae), a highly valued, ecologically keystone Neotropical timber forest tree.</title>
        <authorList>
            <person name="Silva-Junior O.B."/>
            <person name="Grattapaglia D."/>
            <person name="Novaes E."/>
            <person name="Collevatti R.G."/>
        </authorList>
    </citation>
    <scope>NUCLEOTIDE SEQUENCE [LARGE SCALE GENOMIC DNA]</scope>
    <source>
        <strain evidence="5">cv. UFG-1</strain>
    </source>
</reference>
<dbReference type="Proteomes" id="UP000231279">
    <property type="component" value="Unassembled WGS sequence"/>
</dbReference>
<evidence type="ECO:0000256" key="1">
    <source>
        <dbReference type="ARBA" id="ARBA00023015"/>
    </source>
</evidence>
<proteinExistence type="inferred from homology"/>
<comment type="caution">
    <text evidence="4">The sequence shown here is derived from an EMBL/GenBank/DDBJ whole genome shotgun (WGS) entry which is preliminary data.</text>
</comment>
<gene>
    <name evidence="4" type="ORF">CDL12_00929</name>
</gene>
<sequence length="475" mass="54361">MAEFHRSIIITRIIKYEVSFSIANNFSSLFDSSTVSSNSYDPLPFSNEVFDLENLETFSSKEIEEICKWINANETEENSCLYLEYIKNSIILPTEEMELDNQLSLLHLFRAYGEAMENGHKELAKVIVMSLNEKSNPMGSTMERVAYNLFKSKEHQSEYLRQESINNFITALKVVYQSLPLGRFAHLTANSAILESMPNDMETLHVIDCHIGEGIQWPPLMEALSQKQKGLKLTSIKYGEENPSLRWEFEETKKRLQCHAKQCGPKFEIEERSTKDLAHSNYDLAYEVMGTKKNGQGKEWLVFKCMVGLPHMGRRRARSSVKEFLRIAKELLANFEGILVFGNGEAGVSLDNSSCGFTSFLDQLVTQYGAIFESLERNFPVFLSEARTAIESLFLGPFLCPIAWSEGWKEMRRRCNLEGETGLEGPKLSQESLAEAKEIVNEGENLYNVKIEGLREHEMVLQWKETPLIRISTWM</sequence>
<keyword evidence="2" id="KW-0804">Transcription</keyword>
<evidence type="ECO:0000313" key="5">
    <source>
        <dbReference type="Proteomes" id="UP000231279"/>
    </source>
</evidence>
<organism evidence="4 5">
    <name type="scientific">Handroanthus impetiginosus</name>
    <dbReference type="NCBI Taxonomy" id="429701"/>
    <lineage>
        <taxon>Eukaryota</taxon>
        <taxon>Viridiplantae</taxon>
        <taxon>Streptophyta</taxon>
        <taxon>Embryophyta</taxon>
        <taxon>Tracheophyta</taxon>
        <taxon>Spermatophyta</taxon>
        <taxon>Magnoliopsida</taxon>
        <taxon>eudicotyledons</taxon>
        <taxon>Gunneridae</taxon>
        <taxon>Pentapetalae</taxon>
        <taxon>asterids</taxon>
        <taxon>lamiids</taxon>
        <taxon>Lamiales</taxon>
        <taxon>Bignoniaceae</taxon>
        <taxon>Crescentiina</taxon>
        <taxon>Tabebuia alliance</taxon>
        <taxon>Handroanthus</taxon>
    </lineage>
</organism>
<name>A0A2G9I970_9LAMI</name>
<keyword evidence="1" id="KW-0805">Transcription regulation</keyword>
<feature type="region of interest" description="SAW" evidence="3">
    <location>
        <begin position="403"/>
        <end position="475"/>
    </location>
</feature>
<accession>A0A2G9I970</accession>
<dbReference type="PROSITE" id="PS50985">
    <property type="entry name" value="GRAS"/>
    <property type="match status" value="1"/>
</dbReference>
<dbReference type="EMBL" id="NKXS01000111">
    <property type="protein sequence ID" value="PIN26307.1"/>
    <property type="molecule type" value="Genomic_DNA"/>
</dbReference>
<dbReference type="InterPro" id="IPR005202">
    <property type="entry name" value="TF_GRAS"/>
</dbReference>
<dbReference type="AlphaFoldDB" id="A0A2G9I970"/>
<dbReference type="STRING" id="429701.A0A2G9I970"/>
<dbReference type="Pfam" id="PF03514">
    <property type="entry name" value="GRAS"/>
    <property type="match status" value="1"/>
</dbReference>
<protein>
    <submittedName>
        <fullName evidence="4">Uncharacterized protein</fullName>
    </submittedName>
</protein>
<comment type="similarity">
    <text evidence="3">Belongs to the GRAS family.</text>
</comment>
<feature type="short sequence motif" description="VHIID" evidence="3">
    <location>
        <begin position="204"/>
        <end position="208"/>
    </location>
</feature>
<keyword evidence="5" id="KW-1185">Reference proteome</keyword>
<dbReference type="OrthoDB" id="1935022at2759"/>
<comment type="caution">
    <text evidence="3">Lacks conserved residue(s) required for the propagation of feature annotation.</text>
</comment>
<evidence type="ECO:0000256" key="2">
    <source>
        <dbReference type="ARBA" id="ARBA00023163"/>
    </source>
</evidence>